<dbReference type="EMBL" id="CP000478">
    <property type="protein sequence ID" value="ABK15725.1"/>
    <property type="molecule type" value="Genomic_DNA"/>
</dbReference>
<gene>
    <name evidence="4" type="ordered locus">Sfum_0022</name>
</gene>
<evidence type="ECO:0000256" key="1">
    <source>
        <dbReference type="ARBA" id="ARBA00010272"/>
    </source>
</evidence>
<dbReference type="PANTHER" id="PTHR33777:SF1">
    <property type="entry name" value="UPF0045 PROTEIN ECM15"/>
    <property type="match status" value="1"/>
</dbReference>
<keyword evidence="5" id="KW-1185">Reference proteome</keyword>
<dbReference type="Pfam" id="PF01910">
    <property type="entry name" value="Thiamine_BP"/>
    <property type="match status" value="1"/>
</dbReference>
<dbReference type="GO" id="GO:0005829">
    <property type="term" value="C:cytosol"/>
    <property type="evidence" value="ECO:0007669"/>
    <property type="project" value="TreeGrafter"/>
</dbReference>
<dbReference type="Gene3D" id="3.30.70.930">
    <property type="match status" value="1"/>
</dbReference>
<sequence length="101" mass="11230">MAVVEVSIVPIGVPGTSLSTHVAKVLKVLKESSLQYELTAMGTIVSGDLDEILPVLKRMHESCFGPEVTRVLTQIRIDDRRDRKGTPEQKIRSVMDKLTDR</sequence>
<dbReference type="InterPro" id="IPR029756">
    <property type="entry name" value="MTH1187/YkoF-like"/>
</dbReference>
<dbReference type="InterPro" id="IPR002767">
    <property type="entry name" value="Thiamine_BP"/>
</dbReference>
<dbReference type="InParanoid" id="A0LE73"/>
<accession>A0LE73</accession>
<proteinExistence type="inferred from homology"/>
<feature type="region of interest" description="Disordered" evidence="2">
    <location>
        <begin position="81"/>
        <end position="101"/>
    </location>
</feature>
<reference evidence="4 5" key="1">
    <citation type="submission" date="2006-10" db="EMBL/GenBank/DDBJ databases">
        <title>Complete sequence of Syntrophobacter fumaroxidans MPOB.</title>
        <authorList>
            <consortium name="US DOE Joint Genome Institute"/>
            <person name="Copeland A."/>
            <person name="Lucas S."/>
            <person name="Lapidus A."/>
            <person name="Barry K."/>
            <person name="Detter J.C."/>
            <person name="Glavina del Rio T."/>
            <person name="Hammon N."/>
            <person name="Israni S."/>
            <person name="Pitluck S."/>
            <person name="Goltsman E.G."/>
            <person name="Martinez M."/>
            <person name="Schmutz J."/>
            <person name="Larimer F."/>
            <person name="Land M."/>
            <person name="Hauser L."/>
            <person name="Kyrpides N."/>
            <person name="Kim E."/>
            <person name="Boone D.R."/>
            <person name="Brockman F."/>
            <person name="Culley D."/>
            <person name="Ferry J."/>
            <person name="Gunsalus R."/>
            <person name="McInerney M.J."/>
            <person name="Morrison M."/>
            <person name="Plugge C."/>
            <person name="Rohlin L."/>
            <person name="Scholten J."/>
            <person name="Sieber J."/>
            <person name="Stams A.J.M."/>
            <person name="Worm P."/>
            <person name="Henstra A.M."/>
            <person name="Richardson P."/>
        </authorList>
    </citation>
    <scope>NUCLEOTIDE SEQUENCE [LARGE SCALE GENOMIC DNA]</scope>
    <source>
        <strain evidence="5">DSM 10017 / MPOB</strain>
    </source>
</reference>
<organism evidence="4 5">
    <name type="scientific">Syntrophobacter fumaroxidans (strain DSM 10017 / MPOB)</name>
    <dbReference type="NCBI Taxonomy" id="335543"/>
    <lineage>
        <taxon>Bacteria</taxon>
        <taxon>Pseudomonadati</taxon>
        <taxon>Thermodesulfobacteriota</taxon>
        <taxon>Syntrophobacteria</taxon>
        <taxon>Syntrophobacterales</taxon>
        <taxon>Syntrophobacteraceae</taxon>
        <taxon>Syntrophobacter</taxon>
    </lineage>
</organism>
<dbReference type="SUPFAM" id="SSF89957">
    <property type="entry name" value="MTH1187/YkoF-like"/>
    <property type="match status" value="1"/>
</dbReference>
<evidence type="ECO:0000313" key="5">
    <source>
        <dbReference type="Proteomes" id="UP000001784"/>
    </source>
</evidence>
<evidence type="ECO:0000313" key="4">
    <source>
        <dbReference type="EMBL" id="ABK15725.1"/>
    </source>
</evidence>
<dbReference type="RefSeq" id="WP_011696898.1">
    <property type="nucleotide sequence ID" value="NC_008554.1"/>
</dbReference>
<dbReference type="PANTHER" id="PTHR33777">
    <property type="entry name" value="UPF0045 PROTEIN ECM15"/>
    <property type="match status" value="1"/>
</dbReference>
<dbReference type="InterPro" id="IPR051614">
    <property type="entry name" value="UPF0045_domain"/>
</dbReference>
<protein>
    <recommendedName>
        <fullName evidence="3">Thiamine-binding protein domain-containing protein</fullName>
    </recommendedName>
</protein>
<dbReference type="KEGG" id="sfu:Sfum_0022"/>
<name>A0LE73_SYNFM</name>
<dbReference type="OrthoDB" id="9793516at2"/>
<evidence type="ECO:0000256" key="2">
    <source>
        <dbReference type="SAM" id="MobiDB-lite"/>
    </source>
</evidence>
<dbReference type="Proteomes" id="UP000001784">
    <property type="component" value="Chromosome"/>
</dbReference>
<dbReference type="HOGENOM" id="CLU_137479_3_1_7"/>
<dbReference type="STRING" id="335543.Sfum_0022"/>
<dbReference type="eggNOG" id="COG0011">
    <property type="taxonomic scope" value="Bacteria"/>
</dbReference>
<feature type="domain" description="Thiamine-binding protein" evidence="3">
    <location>
        <begin position="4"/>
        <end position="94"/>
    </location>
</feature>
<dbReference type="NCBIfam" id="TIGR00106">
    <property type="entry name" value="MTH1187 family thiamine-binding protein"/>
    <property type="match status" value="1"/>
</dbReference>
<evidence type="ECO:0000259" key="3">
    <source>
        <dbReference type="Pfam" id="PF01910"/>
    </source>
</evidence>
<comment type="similarity">
    <text evidence="1">Belongs to the UPF0045 family.</text>
</comment>
<dbReference type="AlphaFoldDB" id="A0LE73"/>